<dbReference type="RefSeq" id="WP_005868849.1">
    <property type="nucleotide sequence ID" value="NZ_AKFS01000088.1"/>
</dbReference>
<dbReference type="GO" id="GO:0003700">
    <property type="term" value="F:DNA-binding transcription factor activity"/>
    <property type="evidence" value="ECO:0007669"/>
    <property type="project" value="InterPro"/>
</dbReference>
<proteinExistence type="predicted"/>
<dbReference type="PANTHER" id="PTHR30204:SF97">
    <property type="entry name" value="MERR FAMILY REGULATORY PROTEIN"/>
    <property type="match status" value="1"/>
</dbReference>
<dbReference type="EMBL" id="AKFS01000088">
    <property type="protein sequence ID" value="EJF47351.1"/>
    <property type="molecule type" value="Genomic_DNA"/>
</dbReference>
<dbReference type="Gene3D" id="1.10.1660.10">
    <property type="match status" value="1"/>
</dbReference>
<reference evidence="3 4" key="1">
    <citation type="submission" date="2012-05" db="EMBL/GenBank/DDBJ databases">
        <authorList>
            <person name="Harkins D.M."/>
            <person name="Madupu R."/>
            <person name="Durkin A.S."/>
            <person name="Torralba M."/>
            <person name="Methe B."/>
            <person name="Sutton G.G."/>
            <person name="Nelson K.E."/>
        </authorList>
    </citation>
    <scope>NUCLEOTIDE SEQUENCE [LARGE SCALE GENOMIC DNA]</scope>
    <source>
        <strain evidence="3 4">F0490</strain>
    </source>
</reference>
<evidence type="ECO:0000259" key="2">
    <source>
        <dbReference type="PROSITE" id="PS50937"/>
    </source>
</evidence>
<sequence>MPRAVLGAQSVPEAALSVTEVSKRLGVSASTLRTWERRYGVGPEERAAGAHRRYLPDDVERLRAMIGLVRSGMPTGQAAAAV</sequence>
<protein>
    <submittedName>
        <fullName evidence="3">Transcriptional regulator, MerR family</fullName>
    </submittedName>
</protein>
<evidence type="ECO:0000256" key="1">
    <source>
        <dbReference type="ARBA" id="ARBA00023125"/>
    </source>
</evidence>
<dbReference type="AlphaFoldDB" id="J0XF40"/>
<evidence type="ECO:0000313" key="4">
    <source>
        <dbReference type="Proteomes" id="UP000004578"/>
    </source>
</evidence>
<accession>J0XF40</accession>
<keyword evidence="1" id="KW-0238">DNA-binding</keyword>
<dbReference type="SMART" id="SM00422">
    <property type="entry name" value="HTH_MERR"/>
    <property type="match status" value="1"/>
</dbReference>
<organism evidence="3 4">
    <name type="scientific">Schaalia georgiae F0490</name>
    <dbReference type="NCBI Taxonomy" id="1125717"/>
    <lineage>
        <taxon>Bacteria</taxon>
        <taxon>Bacillati</taxon>
        <taxon>Actinomycetota</taxon>
        <taxon>Actinomycetes</taxon>
        <taxon>Actinomycetales</taxon>
        <taxon>Actinomycetaceae</taxon>
        <taxon>Schaalia</taxon>
    </lineage>
</organism>
<dbReference type="GO" id="GO:0003677">
    <property type="term" value="F:DNA binding"/>
    <property type="evidence" value="ECO:0007669"/>
    <property type="project" value="UniProtKB-KW"/>
</dbReference>
<feature type="non-terminal residue" evidence="3">
    <location>
        <position position="82"/>
    </location>
</feature>
<dbReference type="InterPro" id="IPR000551">
    <property type="entry name" value="MerR-type_HTH_dom"/>
</dbReference>
<comment type="caution">
    <text evidence="3">The sequence shown here is derived from an EMBL/GenBank/DDBJ whole genome shotgun (WGS) entry which is preliminary data.</text>
</comment>
<evidence type="ECO:0000313" key="3">
    <source>
        <dbReference type="EMBL" id="EJF47351.1"/>
    </source>
</evidence>
<keyword evidence="4" id="KW-1185">Reference proteome</keyword>
<dbReference type="PANTHER" id="PTHR30204">
    <property type="entry name" value="REDOX-CYCLING DRUG-SENSING TRANSCRIPTIONAL ACTIVATOR SOXR"/>
    <property type="match status" value="1"/>
</dbReference>
<dbReference type="InterPro" id="IPR009061">
    <property type="entry name" value="DNA-bd_dom_put_sf"/>
</dbReference>
<dbReference type="PROSITE" id="PS50937">
    <property type="entry name" value="HTH_MERR_2"/>
    <property type="match status" value="1"/>
</dbReference>
<dbReference type="Pfam" id="PF13411">
    <property type="entry name" value="MerR_1"/>
    <property type="match status" value="1"/>
</dbReference>
<gene>
    <name evidence="3" type="ORF">HMPREF1317_1183</name>
</gene>
<name>J0XF40_9ACTO</name>
<dbReference type="InterPro" id="IPR047057">
    <property type="entry name" value="MerR_fam"/>
</dbReference>
<dbReference type="SUPFAM" id="SSF46955">
    <property type="entry name" value="Putative DNA-binding domain"/>
    <property type="match status" value="1"/>
</dbReference>
<dbReference type="Proteomes" id="UP000004578">
    <property type="component" value="Unassembled WGS sequence"/>
</dbReference>
<feature type="domain" description="HTH merR-type" evidence="2">
    <location>
        <begin position="15"/>
        <end position="82"/>
    </location>
</feature>